<dbReference type="AlphaFoldDB" id="A1VW92"/>
<dbReference type="Proteomes" id="UP000000644">
    <property type="component" value="Plasmid pPNAP03"/>
</dbReference>
<dbReference type="GO" id="GO:0004674">
    <property type="term" value="F:protein serine/threonine kinase activity"/>
    <property type="evidence" value="ECO:0007669"/>
    <property type="project" value="TreeGrafter"/>
</dbReference>
<keyword evidence="6" id="KW-1185">Reference proteome</keyword>
<feature type="domain" description="HipA-like C-terminal" evidence="4">
    <location>
        <begin position="216"/>
        <end position="403"/>
    </location>
</feature>
<keyword evidence="2" id="KW-0808">Transferase</keyword>
<keyword evidence="5" id="KW-0614">Plasmid</keyword>
<dbReference type="PANTHER" id="PTHR37419:SF8">
    <property type="entry name" value="TOXIN YJJJ"/>
    <property type="match status" value="1"/>
</dbReference>
<dbReference type="InterPro" id="IPR012893">
    <property type="entry name" value="HipA-like_C"/>
</dbReference>
<evidence type="ECO:0000313" key="6">
    <source>
        <dbReference type="Proteomes" id="UP000000644"/>
    </source>
</evidence>
<evidence type="ECO:0000259" key="4">
    <source>
        <dbReference type="Pfam" id="PF07804"/>
    </source>
</evidence>
<organism evidence="5 6">
    <name type="scientific">Polaromonas naphthalenivorans (strain CJ2)</name>
    <dbReference type="NCBI Taxonomy" id="365044"/>
    <lineage>
        <taxon>Bacteria</taxon>
        <taxon>Pseudomonadati</taxon>
        <taxon>Pseudomonadota</taxon>
        <taxon>Betaproteobacteria</taxon>
        <taxon>Burkholderiales</taxon>
        <taxon>Comamonadaceae</taxon>
        <taxon>Polaromonas</taxon>
    </lineage>
</organism>
<dbReference type="NCBIfam" id="NF007297">
    <property type="entry name" value="PRK09775.1"/>
    <property type="match status" value="1"/>
</dbReference>
<evidence type="ECO:0000256" key="2">
    <source>
        <dbReference type="ARBA" id="ARBA00022679"/>
    </source>
</evidence>
<dbReference type="GO" id="GO:0005829">
    <property type="term" value="C:cytosol"/>
    <property type="evidence" value="ECO:0007669"/>
    <property type="project" value="TreeGrafter"/>
</dbReference>
<dbReference type="PANTHER" id="PTHR37419">
    <property type="entry name" value="SERINE/THREONINE-PROTEIN KINASE TOXIN HIPA"/>
    <property type="match status" value="1"/>
</dbReference>
<reference evidence="6" key="1">
    <citation type="journal article" date="2009" name="Environ. Microbiol.">
        <title>The genome of Polaromonas naphthalenivorans strain CJ2, isolated from coal tar-contaminated sediment, reveals physiological and metabolic versatility and evolution through extensive horizontal gene transfer.</title>
        <authorList>
            <person name="Yagi J.M."/>
            <person name="Sims D."/>
            <person name="Brettin T."/>
            <person name="Bruce D."/>
            <person name="Madsen E.L."/>
        </authorList>
    </citation>
    <scope>NUCLEOTIDE SEQUENCE [LARGE SCALE GENOMIC DNA]</scope>
    <source>
        <strain evidence="6">CJ2</strain>
        <plasmid evidence="6">Plasmid pPNAP03</plasmid>
    </source>
</reference>
<dbReference type="HOGENOM" id="CLU_050829_0_0_4"/>
<accession>A1VW92</accession>
<keyword evidence="3" id="KW-0418">Kinase</keyword>
<dbReference type="InterPro" id="IPR052028">
    <property type="entry name" value="HipA_Ser/Thr_kinase"/>
</dbReference>
<dbReference type="EMBL" id="CP000532">
    <property type="protein sequence ID" value="ABM39920.1"/>
    <property type="molecule type" value="Genomic_DNA"/>
</dbReference>
<evidence type="ECO:0000256" key="3">
    <source>
        <dbReference type="ARBA" id="ARBA00022777"/>
    </source>
</evidence>
<dbReference type="KEGG" id="pna:Pnap_4855"/>
<name>A1VW92_POLNA</name>
<protein>
    <submittedName>
        <fullName evidence="5">HipA domain protein</fullName>
    </submittedName>
</protein>
<dbReference type="RefSeq" id="WP_011798291.1">
    <property type="nucleotide sequence ID" value="NC_008759.1"/>
</dbReference>
<sequence length="452" mass="49559">MTISEDLLRTLRTWHKLPAGQLLERLDISRATLMRAVRELGSQVVSRGKARRTAYAARRPVRGSLQALALYRIDRDGHAQDAAMLYPLHPAGCALDGAEPLEWPLDEDMRDGWFEGLPYFLDDMRPQGFLGRHFARRHADLLQVSTDPKDWSEDDALHALALLGSDAPGNYILGEPALRQWLLHSQQELLPLQDRQVVPAYLLKAEEAMAHGTAGSSAGGEFPKFTAFREVAGRPVHVIVKFSGSDGAPGTVRWSDLLVCEHLALLAVAEHLDLEAAVSRIHQAGGRTFLEVERFDRHGRLGRSPVCSWAALNAALVGLAGKPWPQGGAALLGLGLIDVQCMAALQRLWLFGQLIANSDMHDGNLAFRPGLQLAPVYDMLPMRYAPVRGVELPLKDFVPPLPVPAEKEAWLTAAHAAGHFWAAASEDARISPDFRAVCAQNAAKVRRALDMA</sequence>
<comment type="similarity">
    <text evidence="1">Belongs to the HipA Ser/Thr kinase family.</text>
</comment>
<proteinExistence type="inferred from homology"/>
<dbReference type="Pfam" id="PF07804">
    <property type="entry name" value="HipA_C"/>
    <property type="match status" value="1"/>
</dbReference>
<geneLocation type="plasmid" evidence="5 6">
    <name>pPNAP03</name>
</geneLocation>
<dbReference type="OrthoDB" id="8555656at2"/>
<evidence type="ECO:0000313" key="5">
    <source>
        <dbReference type="EMBL" id="ABM39920.1"/>
    </source>
</evidence>
<gene>
    <name evidence="5" type="ordered locus">Pnap_4855</name>
</gene>
<evidence type="ECO:0000256" key="1">
    <source>
        <dbReference type="ARBA" id="ARBA00010164"/>
    </source>
</evidence>